<dbReference type="AlphaFoldDB" id="A0A8S1SNQ5"/>
<evidence type="ECO:0000313" key="3">
    <source>
        <dbReference type="Proteomes" id="UP000689195"/>
    </source>
</evidence>
<keyword evidence="1" id="KW-0732">Signal</keyword>
<evidence type="ECO:0000313" key="2">
    <source>
        <dbReference type="EMBL" id="CAD8140042.1"/>
    </source>
</evidence>
<dbReference type="Proteomes" id="UP000689195">
    <property type="component" value="Unassembled WGS sequence"/>
</dbReference>
<dbReference type="EMBL" id="CAJJDO010000008">
    <property type="protein sequence ID" value="CAD8140042.1"/>
    <property type="molecule type" value="Genomic_DNA"/>
</dbReference>
<protein>
    <recommendedName>
        <fullName evidence="4">Transmembrane protein</fullName>
    </recommendedName>
</protein>
<keyword evidence="3" id="KW-1185">Reference proteome</keyword>
<evidence type="ECO:0008006" key="4">
    <source>
        <dbReference type="Google" id="ProtNLM"/>
    </source>
</evidence>
<feature type="signal peptide" evidence="1">
    <location>
        <begin position="1"/>
        <end position="16"/>
    </location>
</feature>
<dbReference type="OrthoDB" id="294714at2759"/>
<sequence length="388" mass="45162">MKIFYILSFIVTLCKTQINMAFCDDYIEYDMNYFGKFISNAKLSNNTDAILAEKRVLIIDDELNVLSSLPIPKTQTHNCEWIFQQSSDTFFVGCQKNGESPYLIAYRSINQTHYQQFGDIVYFPNLNETIIKVTGTLNTLFTIQSKKVTLFTLVLSASDWSIKTTQNVLDKNYFARTTEINITDITLAPFIQDNLQQYKLIVVEYNLGAFWVDAVVRNNILSPFRNGLINLYYFSNYQKYYQSAVIHSTTQNVSQIVFTIFYNGNYDISIKVVYVSTYTTEVYETYQFRSNEWASWNKPILFGNLQGILRRNTLKQSIFNVYNIQIPVANAQYESNLTSPVYDPVDTFTSPPQDFAIYYFNTGYRVVHSIENNKLQSCDLYNYKLQME</sequence>
<gene>
    <name evidence="2" type="ORF">PPENT_87.1.T0080423</name>
</gene>
<organism evidence="2 3">
    <name type="scientific">Paramecium pentaurelia</name>
    <dbReference type="NCBI Taxonomy" id="43138"/>
    <lineage>
        <taxon>Eukaryota</taxon>
        <taxon>Sar</taxon>
        <taxon>Alveolata</taxon>
        <taxon>Ciliophora</taxon>
        <taxon>Intramacronucleata</taxon>
        <taxon>Oligohymenophorea</taxon>
        <taxon>Peniculida</taxon>
        <taxon>Parameciidae</taxon>
        <taxon>Paramecium</taxon>
    </lineage>
</organism>
<comment type="caution">
    <text evidence="2">The sequence shown here is derived from an EMBL/GenBank/DDBJ whole genome shotgun (WGS) entry which is preliminary data.</text>
</comment>
<accession>A0A8S1SNQ5</accession>
<evidence type="ECO:0000256" key="1">
    <source>
        <dbReference type="SAM" id="SignalP"/>
    </source>
</evidence>
<feature type="chain" id="PRO_5035834074" description="Transmembrane protein" evidence="1">
    <location>
        <begin position="17"/>
        <end position="388"/>
    </location>
</feature>
<proteinExistence type="predicted"/>
<reference evidence="2" key="1">
    <citation type="submission" date="2021-01" db="EMBL/GenBank/DDBJ databases">
        <authorList>
            <consortium name="Genoscope - CEA"/>
            <person name="William W."/>
        </authorList>
    </citation>
    <scope>NUCLEOTIDE SEQUENCE</scope>
</reference>
<name>A0A8S1SNQ5_9CILI</name>